<feature type="compositionally biased region" description="Low complexity" evidence="1">
    <location>
        <begin position="461"/>
        <end position="473"/>
    </location>
</feature>
<name>A0ABQ4DU56_9ACTN</name>
<feature type="compositionally biased region" description="Polar residues" evidence="1">
    <location>
        <begin position="406"/>
        <end position="418"/>
    </location>
</feature>
<evidence type="ECO:0000313" key="2">
    <source>
        <dbReference type="EMBL" id="GIG85993.1"/>
    </source>
</evidence>
<gene>
    <name evidence="2" type="ORF">Pen02_09290</name>
</gene>
<feature type="region of interest" description="Disordered" evidence="1">
    <location>
        <begin position="547"/>
        <end position="585"/>
    </location>
</feature>
<evidence type="ECO:0000256" key="1">
    <source>
        <dbReference type="SAM" id="MobiDB-lite"/>
    </source>
</evidence>
<protein>
    <recommendedName>
        <fullName evidence="4">Magnesium transporter MgtE intracellular domain-containing protein</fullName>
    </recommendedName>
</protein>
<dbReference type="RefSeq" id="WP_203864611.1">
    <property type="nucleotide sequence ID" value="NZ_BONW01000002.1"/>
</dbReference>
<evidence type="ECO:0008006" key="4">
    <source>
        <dbReference type="Google" id="ProtNLM"/>
    </source>
</evidence>
<sequence>MTEPTDPDPTPQHRVEHSTIIGIGDGITAASINKIDLNSQSRLSVDDHRRLLETDDPGHAYTVFRKESDGDIRRLLLRSIAPELATSFLVAMAESDGPGECANHLKPMGTAHALPLLRSLDGPLRASVLARMDAGNAARLLAALARSDGGAREAAGVVERVAAATPADGTLAGPADAARILPRDNPGVLDELRFGPATASVLCELPDVGSVLAPMEPERAARHLWNMAKIRMSVVRRLLGQETLAPSVRQWLDAMPPGHLARLLARTSRSHRATLLAGMAAERVALLMTATGNWTWLGEISGGTAVEVLHALAATDPARAARCVEQLRPAVAGDLLRRAQWQPESRDAILRQLSPWHGITLLAAIHPDDPELAHRLLQTRPEWLTLIGTWPWWAATRAAFAISAASQPGTESSQPGTRPSQPGSGSSHPGTGSNPGPEPRSGPASAPTPGSGSARLSPDDGGSTAGRSTATGSTAGGSTAGGSTAAGSTAAESTSDWLWTWWSTRRAVAAWTADSRPRRQRDTWCALGGALLATLLTLFLTAGTEPAASRPAAAPSTGGEPTTGGEPSPVAPTDNPGTPTPEVPVGLPLLAHRSYWSDAECPTWTMQTVLKADSPDRPALLRLVCQPLQNEPATEVTYLQYPPGVLPYNNRPTARYPVPVNEPGATVHRVRTPGEGAEAPTWSREDGRHGRYIEYLPGRNRSAIWLEEQGDPPMAMILFGPDPAGRSDPELDALFAALREVLTEHGYVLDR</sequence>
<reference evidence="2 3" key="1">
    <citation type="submission" date="2021-01" db="EMBL/GenBank/DDBJ databases">
        <title>Whole genome shotgun sequence of Plantactinospora endophytica NBRC 110450.</title>
        <authorList>
            <person name="Komaki H."/>
            <person name="Tamura T."/>
        </authorList>
    </citation>
    <scope>NUCLEOTIDE SEQUENCE [LARGE SCALE GENOMIC DNA]</scope>
    <source>
        <strain evidence="2 3">NBRC 110450</strain>
    </source>
</reference>
<comment type="caution">
    <text evidence="2">The sequence shown here is derived from an EMBL/GenBank/DDBJ whole genome shotgun (WGS) entry which is preliminary data.</text>
</comment>
<dbReference type="Proteomes" id="UP000646749">
    <property type="component" value="Unassembled WGS sequence"/>
</dbReference>
<keyword evidence="3" id="KW-1185">Reference proteome</keyword>
<dbReference type="EMBL" id="BONW01000002">
    <property type="protein sequence ID" value="GIG85993.1"/>
    <property type="molecule type" value="Genomic_DNA"/>
</dbReference>
<evidence type="ECO:0000313" key="3">
    <source>
        <dbReference type="Proteomes" id="UP000646749"/>
    </source>
</evidence>
<organism evidence="2 3">
    <name type="scientific">Plantactinospora endophytica</name>
    <dbReference type="NCBI Taxonomy" id="673535"/>
    <lineage>
        <taxon>Bacteria</taxon>
        <taxon>Bacillati</taxon>
        <taxon>Actinomycetota</taxon>
        <taxon>Actinomycetes</taxon>
        <taxon>Micromonosporales</taxon>
        <taxon>Micromonosporaceae</taxon>
        <taxon>Plantactinospora</taxon>
    </lineage>
</organism>
<proteinExistence type="predicted"/>
<feature type="region of interest" description="Disordered" evidence="1">
    <location>
        <begin position="404"/>
        <end position="489"/>
    </location>
</feature>
<feature type="compositionally biased region" description="Low complexity" evidence="1">
    <location>
        <begin position="547"/>
        <end position="568"/>
    </location>
</feature>
<feature type="compositionally biased region" description="Low complexity" evidence="1">
    <location>
        <begin position="419"/>
        <end position="435"/>
    </location>
</feature>
<accession>A0ABQ4DU56</accession>